<feature type="compositionally biased region" description="Polar residues" evidence="3">
    <location>
        <begin position="566"/>
        <end position="590"/>
    </location>
</feature>
<organism evidence="5 6">
    <name type="scientific">Tegillarca granosa</name>
    <name type="common">Malaysian cockle</name>
    <name type="synonym">Anadara granosa</name>
    <dbReference type="NCBI Taxonomy" id="220873"/>
    <lineage>
        <taxon>Eukaryota</taxon>
        <taxon>Metazoa</taxon>
        <taxon>Spiralia</taxon>
        <taxon>Lophotrochozoa</taxon>
        <taxon>Mollusca</taxon>
        <taxon>Bivalvia</taxon>
        <taxon>Autobranchia</taxon>
        <taxon>Pteriomorphia</taxon>
        <taxon>Arcoida</taxon>
        <taxon>Arcoidea</taxon>
        <taxon>Arcidae</taxon>
        <taxon>Tegillarca</taxon>
    </lineage>
</organism>
<evidence type="ECO:0000313" key="6">
    <source>
        <dbReference type="Proteomes" id="UP001217089"/>
    </source>
</evidence>
<evidence type="ECO:0000256" key="2">
    <source>
        <dbReference type="SAM" id="Coils"/>
    </source>
</evidence>
<dbReference type="InterPro" id="IPR015943">
    <property type="entry name" value="WD40/YVTN_repeat-like_dom_sf"/>
</dbReference>
<dbReference type="InterPro" id="IPR001680">
    <property type="entry name" value="WD40_rpt"/>
</dbReference>
<dbReference type="Proteomes" id="UP001217089">
    <property type="component" value="Unassembled WGS sequence"/>
</dbReference>
<dbReference type="PROSITE" id="PS50082">
    <property type="entry name" value="WD_REPEATS_2"/>
    <property type="match status" value="2"/>
</dbReference>
<keyword evidence="6" id="KW-1185">Reference proteome</keyword>
<dbReference type="InterPro" id="IPR052818">
    <property type="entry name" value="NEDD1_Spindle_Assembly"/>
</dbReference>
<feature type="coiled-coil region" evidence="2">
    <location>
        <begin position="691"/>
        <end position="753"/>
    </location>
</feature>
<dbReference type="SMART" id="SM00320">
    <property type="entry name" value="WD40"/>
    <property type="match status" value="6"/>
</dbReference>
<feature type="compositionally biased region" description="Polar residues" evidence="3">
    <location>
        <begin position="297"/>
        <end position="323"/>
    </location>
</feature>
<dbReference type="InterPro" id="IPR056151">
    <property type="entry name" value="Beta-prop_DCAF12"/>
</dbReference>
<name>A0ABQ9ECP3_TEGGR</name>
<sequence>MGEVKLASAGDDIKIWDCSSYSLVKQFNPHEQNISGICWNQENTLLSSVSQSSDKISLTAVNNNAVIVKELECGLGKHCVDFNSTSRYVLCGGEDQTVAVWDLKTGKAKKVYKDHKGPVTCAKFNWNDTHIASGSTTGEIILYNVLTGQGCSPLIAPKVQGVKEIQFSRHKKALLGSVSDDGAVNLWDTNTRRLLHSFTDSHRSPATGLNFSPINNMLLMSVGLDKRIVCYDVQGKKPVKTMMAESPLTSLDVMSNGAIVAVGSTRGKIFMYDLRQGSTPMNVINAHKSSVQCLKFQNSSKTNESAGGTSKPIKSSTNISPPNRRQLPTAPANTVSTDEHNKDSVHFSPELQTKRIPEPSREDDDIFSPIRDGVGDHSNRLDSSNENTFNYKGQGENTSDGVFSPLNNADLRPQYSDGNAGLSYSYSNSDNAFTSNYPTHSVSDARPHYSESGVNSRPLYSDGGVDSQPVYSEGGVDNRFQYADDGGGGGVRLSSECNRSENAYTSNYTSNYSNSNNYESNPKITPLVPGENKVITNGVKFEDFSHYRTAPLGSHHEQIYDKGSRYVSNDGSPDLPSNKSPRSQKYNGSDHQQKHDVIQNLSLNSLAGTGVSASPSMDFHSVNKLDDSPSASAGVNAVSPSAVHLSPEGAHAVTMSSRSDKTDIDLSHRLQGAGASESVGFHSQFIRNIVREEIEELRDKVQEDVVNLQVEMIRQFQIQLGEIRTLLQHYSVNEQLLAEVERLQEENKRLKKNF</sequence>
<evidence type="ECO:0000259" key="4">
    <source>
        <dbReference type="Pfam" id="PF23760"/>
    </source>
</evidence>
<evidence type="ECO:0000256" key="3">
    <source>
        <dbReference type="SAM" id="MobiDB-lite"/>
    </source>
</evidence>
<dbReference type="SUPFAM" id="SSF50978">
    <property type="entry name" value="WD40 repeat-like"/>
    <property type="match status" value="1"/>
</dbReference>
<gene>
    <name evidence="5" type="ORF">KUTeg_021311</name>
</gene>
<keyword evidence="1" id="KW-0853">WD repeat</keyword>
<protein>
    <recommendedName>
        <fullName evidence="4">DDB1- and CUL4-associated factor 12 beta-propeller domain-containing protein</fullName>
    </recommendedName>
</protein>
<dbReference type="InterPro" id="IPR036322">
    <property type="entry name" value="WD40_repeat_dom_sf"/>
</dbReference>
<feature type="region of interest" description="Disordered" evidence="3">
    <location>
        <begin position="564"/>
        <end position="594"/>
    </location>
</feature>
<feature type="compositionally biased region" description="Polar residues" evidence="3">
    <location>
        <begin position="381"/>
        <end position="407"/>
    </location>
</feature>
<feature type="repeat" description="WD" evidence="1">
    <location>
        <begin position="80"/>
        <end position="111"/>
    </location>
</feature>
<dbReference type="Pfam" id="PF00400">
    <property type="entry name" value="WD40"/>
    <property type="match status" value="2"/>
</dbReference>
<comment type="caution">
    <text evidence="5">The sequence shown here is derived from an EMBL/GenBank/DDBJ whole genome shotgun (WGS) entry which is preliminary data.</text>
</comment>
<dbReference type="Pfam" id="PF23760">
    <property type="entry name" value="Beta-prop_DCAF12"/>
    <property type="match status" value="1"/>
</dbReference>
<dbReference type="CDD" id="cd00200">
    <property type="entry name" value="WD40"/>
    <property type="match status" value="1"/>
</dbReference>
<evidence type="ECO:0000256" key="1">
    <source>
        <dbReference type="PROSITE-ProRule" id="PRU00221"/>
    </source>
</evidence>
<evidence type="ECO:0000313" key="5">
    <source>
        <dbReference type="EMBL" id="KAJ8302324.1"/>
    </source>
</evidence>
<feature type="region of interest" description="Disordered" evidence="3">
    <location>
        <begin position="297"/>
        <end position="415"/>
    </location>
</feature>
<accession>A0ABQ9ECP3</accession>
<dbReference type="PANTHER" id="PTHR44414">
    <property type="entry name" value="PROTEIN NEDD1"/>
    <property type="match status" value="1"/>
</dbReference>
<reference evidence="5 6" key="1">
    <citation type="submission" date="2022-12" db="EMBL/GenBank/DDBJ databases">
        <title>Chromosome-level genome of Tegillarca granosa.</title>
        <authorList>
            <person name="Kim J."/>
        </authorList>
    </citation>
    <scope>NUCLEOTIDE SEQUENCE [LARGE SCALE GENOMIC DNA]</scope>
    <source>
        <strain evidence="5">Teg-2019</strain>
        <tissue evidence="5">Adductor muscle</tissue>
    </source>
</reference>
<proteinExistence type="predicted"/>
<keyword evidence="2" id="KW-0175">Coiled coil</keyword>
<dbReference type="Gene3D" id="2.130.10.10">
    <property type="entry name" value="YVTN repeat-like/Quinoprotein amine dehydrogenase"/>
    <property type="match status" value="2"/>
</dbReference>
<feature type="repeat" description="WD" evidence="1">
    <location>
        <begin position="155"/>
        <end position="197"/>
    </location>
</feature>
<feature type="domain" description="DDB1- and CUL4-associated factor 12 beta-propeller" evidence="4">
    <location>
        <begin position="157"/>
        <end position="276"/>
    </location>
</feature>
<dbReference type="PANTHER" id="PTHR44414:SF1">
    <property type="entry name" value="PROTEIN NEDD1"/>
    <property type="match status" value="1"/>
</dbReference>
<dbReference type="EMBL" id="JARBDR010000918">
    <property type="protein sequence ID" value="KAJ8302324.1"/>
    <property type="molecule type" value="Genomic_DNA"/>
</dbReference>